<gene>
    <name evidence="3" type="ORF">GON04_21760</name>
</gene>
<sequence length="114" mass="12986">MQDAHQSLTTLRAQIDETDDRIVALLAQRFMLTRQVGECKVAIGEPPISPARQTERQHLLSQLASKHRVDELLVRHLFDVVRQHTLADHQRIAAESFVDFQDVASGNERTQNYG</sequence>
<accession>A0A6N8IYK7</accession>
<dbReference type="AlphaFoldDB" id="A0A6N8IYK7"/>
<dbReference type="RefSeq" id="WP_157400089.1">
    <property type="nucleotide sequence ID" value="NZ_WSEL01000009.1"/>
</dbReference>
<organism evidence="3 4">
    <name type="scientific">Ramlibacter pinisoli</name>
    <dbReference type="NCBI Taxonomy" id="2682844"/>
    <lineage>
        <taxon>Bacteria</taxon>
        <taxon>Pseudomonadati</taxon>
        <taxon>Pseudomonadota</taxon>
        <taxon>Betaproteobacteria</taxon>
        <taxon>Burkholderiales</taxon>
        <taxon>Comamonadaceae</taxon>
        <taxon>Ramlibacter</taxon>
    </lineage>
</organism>
<dbReference type="GO" id="GO:0046417">
    <property type="term" value="P:chorismate metabolic process"/>
    <property type="evidence" value="ECO:0007669"/>
    <property type="project" value="InterPro"/>
</dbReference>
<dbReference type="PROSITE" id="PS51168">
    <property type="entry name" value="CHORISMATE_MUT_2"/>
    <property type="match status" value="1"/>
</dbReference>
<dbReference type="Proteomes" id="UP000469385">
    <property type="component" value="Unassembled WGS sequence"/>
</dbReference>
<evidence type="ECO:0000313" key="3">
    <source>
        <dbReference type="EMBL" id="MVQ32101.1"/>
    </source>
</evidence>
<dbReference type="Pfam" id="PF01817">
    <property type="entry name" value="CM_2"/>
    <property type="match status" value="1"/>
</dbReference>
<proteinExistence type="predicted"/>
<dbReference type="EMBL" id="WSEL01000009">
    <property type="protein sequence ID" value="MVQ32101.1"/>
    <property type="molecule type" value="Genomic_DNA"/>
</dbReference>
<feature type="domain" description="Chorismate mutase" evidence="2">
    <location>
        <begin position="2"/>
        <end position="93"/>
    </location>
</feature>
<comment type="caution">
    <text evidence="3">The sequence shown here is derived from an EMBL/GenBank/DDBJ whole genome shotgun (WGS) entry which is preliminary data.</text>
</comment>
<dbReference type="InterPro" id="IPR036979">
    <property type="entry name" value="CM_dom_sf"/>
</dbReference>
<dbReference type="InterPro" id="IPR002701">
    <property type="entry name" value="CM_II_prokaryot"/>
</dbReference>
<evidence type="ECO:0000256" key="1">
    <source>
        <dbReference type="ARBA" id="ARBA00012404"/>
    </source>
</evidence>
<dbReference type="Gene3D" id="1.20.59.10">
    <property type="entry name" value="Chorismate mutase"/>
    <property type="match status" value="1"/>
</dbReference>
<dbReference type="EC" id="5.4.99.5" evidence="1"/>
<keyword evidence="4" id="KW-1185">Reference proteome</keyword>
<dbReference type="SMART" id="SM00830">
    <property type="entry name" value="CM_2"/>
    <property type="match status" value="1"/>
</dbReference>
<evidence type="ECO:0000313" key="4">
    <source>
        <dbReference type="Proteomes" id="UP000469385"/>
    </source>
</evidence>
<protein>
    <recommendedName>
        <fullName evidence="1">chorismate mutase</fullName>
        <ecNumber evidence="1">5.4.99.5</ecNumber>
    </recommendedName>
</protein>
<name>A0A6N8IYK7_9BURK</name>
<evidence type="ECO:0000259" key="2">
    <source>
        <dbReference type="PROSITE" id="PS51168"/>
    </source>
</evidence>
<reference evidence="3 4" key="1">
    <citation type="submission" date="2019-12" db="EMBL/GenBank/DDBJ databases">
        <authorList>
            <person name="Huq M.A."/>
        </authorList>
    </citation>
    <scope>NUCLEOTIDE SEQUENCE [LARGE SCALE GENOMIC DNA]</scope>
    <source>
        <strain evidence="3 4">MAH-25</strain>
    </source>
</reference>
<dbReference type="InterPro" id="IPR036263">
    <property type="entry name" value="Chorismate_II_sf"/>
</dbReference>
<dbReference type="SUPFAM" id="SSF48600">
    <property type="entry name" value="Chorismate mutase II"/>
    <property type="match status" value="1"/>
</dbReference>
<dbReference type="GO" id="GO:0004106">
    <property type="term" value="F:chorismate mutase activity"/>
    <property type="evidence" value="ECO:0007669"/>
    <property type="project" value="UniProtKB-EC"/>
</dbReference>